<dbReference type="InterPro" id="IPR036907">
    <property type="entry name" value="5'-Nucleotdase_C_sf"/>
</dbReference>
<organism evidence="3 4">
    <name type="scientific">Ricinus communis</name>
    <name type="common">Castor bean</name>
    <dbReference type="NCBI Taxonomy" id="3988"/>
    <lineage>
        <taxon>Eukaryota</taxon>
        <taxon>Viridiplantae</taxon>
        <taxon>Streptophyta</taxon>
        <taxon>Embryophyta</taxon>
        <taxon>Tracheophyta</taxon>
        <taxon>Spermatophyta</taxon>
        <taxon>Magnoliopsida</taxon>
        <taxon>eudicotyledons</taxon>
        <taxon>Gunneridae</taxon>
        <taxon>Pentapetalae</taxon>
        <taxon>rosids</taxon>
        <taxon>fabids</taxon>
        <taxon>Malpighiales</taxon>
        <taxon>Euphorbiaceae</taxon>
        <taxon>Acalyphoideae</taxon>
        <taxon>Acalypheae</taxon>
        <taxon>Ricinus</taxon>
    </lineage>
</organism>
<dbReference type="eggNOG" id="KOG4419">
    <property type="taxonomic scope" value="Eukaryota"/>
</dbReference>
<dbReference type="PANTHER" id="PTHR11575:SF24">
    <property type="entry name" value="5'-NUCLEOTIDASE"/>
    <property type="match status" value="1"/>
</dbReference>
<dbReference type="InterPro" id="IPR029052">
    <property type="entry name" value="Metallo-depent_PP-like"/>
</dbReference>
<evidence type="ECO:0000256" key="1">
    <source>
        <dbReference type="ARBA" id="ARBA00006654"/>
    </source>
</evidence>
<dbReference type="EMBL" id="EQ996574">
    <property type="protein sequence ID" value="EEF22156.1"/>
    <property type="molecule type" value="Genomic_DNA"/>
</dbReference>
<evidence type="ECO:0000313" key="3">
    <source>
        <dbReference type="EMBL" id="EEF22156.1"/>
    </source>
</evidence>
<dbReference type="Proteomes" id="UP000008311">
    <property type="component" value="Unassembled WGS sequence"/>
</dbReference>
<dbReference type="Pfam" id="PF02872">
    <property type="entry name" value="5_nucleotid_C"/>
    <property type="match status" value="1"/>
</dbReference>
<protein>
    <recommendedName>
        <fullName evidence="2">5'-Nucleotidase C-terminal domain-containing protein</fullName>
    </recommendedName>
</protein>
<dbReference type="InterPro" id="IPR008334">
    <property type="entry name" value="5'-Nucleotdase_C"/>
</dbReference>
<proteinExistence type="inferred from homology"/>
<dbReference type="STRING" id="3988.B9TPQ8"/>
<evidence type="ECO:0000313" key="4">
    <source>
        <dbReference type="Proteomes" id="UP000008311"/>
    </source>
</evidence>
<dbReference type="GO" id="GO:0009166">
    <property type="term" value="P:nucleotide catabolic process"/>
    <property type="evidence" value="ECO:0007669"/>
    <property type="project" value="InterPro"/>
</dbReference>
<comment type="similarity">
    <text evidence="1">Belongs to the 5'-nucleotidase family.</text>
</comment>
<dbReference type="Gene3D" id="3.60.21.10">
    <property type="match status" value="1"/>
</dbReference>
<dbReference type="InParanoid" id="B9TPQ8"/>
<sequence length="263" mass="27919">VDGKVVTQADAYGHLLSRIRLTLDPATKAVQDIQVRNVVMAPDAFTPDASLSAYLADVRAKSRAELAKPVARIASALSRKENASGESVLGGVIADAAVAATRDQGAQIGFMNPGGIRRDMETGEGGVVSFGQAQAVLPFGNTLVVMDLTGAQLRGVLEQQWDRPASADPSILAVSSSLTYDWDSTRPVGRRTANVKVDGVPLADDKVYRVVANNFVAEGGDNFPMFAKGTRRVETGLRDLDALVAYLQKHPEAGAAPRIHKVR</sequence>
<dbReference type="AlphaFoldDB" id="B9TPQ8"/>
<dbReference type="Gene3D" id="3.90.780.10">
    <property type="entry name" value="5'-Nucleotidase, C-terminal domain"/>
    <property type="match status" value="1"/>
</dbReference>
<dbReference type="SUPFAM" id="SSF55816">
    <property type="entry name" value="5'-nucleotidase (syn. UDP-sugar hydrolase), C-terminal domain"/>
    <property type="match status" value="1"/>
</dbReference>
<keyword evidence="4" id="KW-1185">Reference proteome</keyword>
<gene>
    <name evidence="3" type="ORF">RCOM_2065300</name>
</gene>
<feature type="non-terminal residue" evidence="3">
    <location>
        <position position="1"/>
    </location>
</feature>
<dbReference type="PANTHER" id="PTHR11575">
    <property type="entry name" value="5'-NUCLEOTIDASE-RELATED"/>
    <property type="match status" value="1"/>
</dbReference>
<dbReference type="InterPro" id="IPR006179">
    <property type="entry name" value="5_nucleotidase/apyrase"/>
</dbReference>
<dbReference type="GO" id="GO:0016787">
    <property type="term" value="F:hydrolase activity"/>
    <property type="evidence" value="ECO:0007669"/>
    <property type="project" value="InterPro"/>
</dbReference>
<evidence type="ECO:0000259" key="2">
    <source>
        <dbReference type="Pfam" id="PF02872"/>
    </source>
</evidence>
<dbReference type="PRINTS" id="PR01607">
    <property type="entry name" value="APYRASEFAMLY"/>
</dbReference>
<feature type="domain" description="5'-Nucleotidase C-terminal" evidence="2">
    <location>
        <begin position="73"/>
        <end position="227"/>
    </location>
</feature>
<dbReference type="SUPFAM" id="SSF56300">
    <property type="entry name" value="Metallo-dependent phosphatases"/>
    <property type="match status" value="1"/>
</dbReference>
<accession>B9TPQ8</accession>
<name>B9TPQ8_RICCO</name>
<reference evidence="4" key="1">
    <citation type="journal article" date="2010" name="Nat. Biotechnol.">
        <title>Draft genome sequence of the oilseed species Ricinus communis.</title>
        <authorList>
            <person name="Chan A.P."/>
            <person name="Crabtree J."/>
            <person name="Zhao Q."/>
            <person name="Lorenzi H."/>
            <person name="Orvis J."/>
            <person name="Puiu D."/>
            <person name="Melake-Berhan A."/>
            <person name="Jones K.M."/>
            <person name="Redman J."/>
            <person name="Chen G."/>
            <person name="Cahoon E.B."/>
            <person name="Gedil M."/>
            <person name="Stanke M."/>
            <person name="Haas B.J."/>
            <person name="Wortman J.R."/>
            <person name="Fraser-Liggett C.M."/>
            <person name="Ravel J."/>
            <person name="Rabinowicz P.D."/>
        </authorList>
    </citation>
    <scope>NUCLEOTIDE SEQUENCE [LARGE SCALE GENOMIC DNA]</scope>
    <source>
        <strain evidence="4">cv. Hale</strain>
    </source>
</reference>